<gene>
    <name evidence="3" type="ORF">TCLT_LOCUS960</name>
</gene>
<dbReference type="OMA" id="NNYSSKW"/>
<dbReference type="WBParaSite" id="TCLT_0000095901-mRNA-1">
    <property type="protein sequence ID" value="TCLT_0000095901-mRNA-1"/>
    <property type="gene ID" value="TCLT_0000095901"/>
</dbReference>
<dbReference type="STRING" id="103827.A0A0N5CLH5"/>
<feature type="domain" description="BHLH" evidence="2">
    <location>
        <begin position="8"/>
        <end position="60"/>
    </location>
</feature>
<proteinExistence type="predicted"/>
<accession>A0A0N5CLH5</accession>
<organism evidence="5">
    <name type="scientific">Thelazia callipaeda</name>
    <name type="common">Oriental eyeworm</name>
    <name type="synonym">Parasitic nematode</name>
    <dbReference type="NCBI Taxonomy" id="103827"/>
    <lineage>
        <taxon>Eukaryota</taxon>
        <taxon>Metazoa</taxon>
        <taxon>Ecdysozoa</taxon>
        <taxon>Nematoda</taxon>
        <taxon>Chromadorea</taxon>
        <taxon>Rhabditida</taxon>
        <taxon>Spirurina</taxon>
        <taxon>Spiruromorpha</taxon>
        <taxon>Thelazioidea</taxon>
        <taxon>Thelaziidae</taxon>
        <taxon>Thelazia</taxon>
    </lineage>
</organism>
<dbReference type="Gene3D" id="4.10.280.10">
    <property type="entry name" value="Helix-loop-helix DNA-binding domain"/>
    <property type="match status" value="1"/>
</dbReference>
<keyword evidence="4" id="KW-1185">Reference proteome</keyword>
<feature type="region of interest" description="Disordered" evidence="1">
    <location>
        <begin position="1"/>
        <end position="25"/>
    </location>
</feature>
<reference evidence="3 4" key="2">
    <citation type="submission" date="2018-11" db="EMBL/GenBank/DDBJ databases">
        <authorList>
            <consortium name="Pathogen Informatics"/>
        </authorList>
    </citation>
    <scope>NUCLEOTIDE SEQUENCE [LARGE SCALE GENOMIC DNA]</scope>
</reference>
<feature type="compositionally biased region" description="Acidic residues" evidence="1">
    <location>
        <begin position="1"/>
        <end position="10"/>
    </location>
</feature>
<evidence type="ECO:0000259" key="2">
    <source>
        <dbReference type="PROSITE" id="PS50888"/>
    </source>
</evidence>
<dbReference type="PROSITE" id="PS50888">
    <property type="entry name" value="BHLH"/>
    <property type="match status" value="1"/>
</dbReference>
<sequence>MDFDATESNEEVQPNRRESRNEDMRAGYDLLRSRIPCLPQDQNIPRIKTLSLANAYIKHLANVLSPPEGTQPLETDDFASIVRDELQTRNNYSSKWGLFLMQIC</sequence>
<evidence type="ECO:0000313" key="4">
    <source>
        <dbReference type="Proteomes" id="UP000276776"/>
    </source>
</evidence>
<protein>
    <submittedName>
        <fullName evidence="5">BHLH domain-containing protein</fullName>
    </submittedName>
</protein>
<dbReference type="EMBL" id="UYYF01000095">
    <property type="protein sequence ID" value="VDM96148.1"/>
    <property type="molecule type" value="Genomic_DNA"/>
</dbReference>
<evidence type="ECO:0000313" key="3">
    <source>
        <dbReference type="EMBL" id="VDM96148.1"/>
    </source>
</evidence>
<dbReference type="OrthoDB" id="10055449at2759"/>
<name>A0A0N5CLH5_THECL</name>
<evidence type="ECO:0000313" key="5">
    <source>
        <dbReference type="WBParaSite" id="TCLT_0000095901-mRNA-1"/>
    </source>
</evidence>
<dbReference type="GO" id="GO:0046983">
    <property type="term" value="F:protein dimerization activity"/>
    <property type="evidence" value="ECO:0007669"/>
    <property type="project" value="InterPro"/>
</dbReference>
<reference evidence="5" key="1">
    <citation type="submission" date="2017-02" db="UniProtKB">
        <authorList>
            <consortium name="WormBaseParasite"/>
        </authorList>
    </citation>
    <scope>IDENTIFICATION</scope>
</reference>
<dbReference type="AlphaFoldDB" id="A0A0N5CLH5"/>
<dbReference type="Proteomes" id="UP000276776">
    <property type="component" value="Unassembled WGS sequence"/>
</dbReference>
<dbReference type="SUPFAM" id="SSF47459">
    <property type="entry name" value="HLH, helix-loop-helix DNA-binding domain"/>
    <property type="match status" value="1"/>
</dbReference>
<dbReference type="InterPro" id="IPR011598">
    <property type="entry name" value="bHLH_dom"/>
</dbReference>
<dbReference type="InterPro" id="IPR036638">
    <property type="entry name" value="HLH_DNA-bd_sf"/>
</dbReference>
<dbReference type="Pfam" id="PF00010">
    <property type="entry name" value="HLH"/>
    <property type="match status" value="1"/>
</dbReference>
<evidence type="ECO:0000256" key="1">
    <source>
        <dbReference type="SAM" id="MobiDB-lite"/>
    </source>
</evidence>
<feature type="compositionally biased region" description="Basic and acidic residues" evidence="1">
    <location>
        <begin position="13"/>
        <end position="25"/>
    </location>
</feature>